<dbReference type="Pfam" id="PF04134">
    <property type="entry name" value="DCC1-like"/>
    <property type="match status" value="1"/>
</dbReference>
<proteinExistence type="predicted"/>
<dbReference type="OrthoDB" id="9785438at2"/>
<organism evidence="2 3">
    <name type="scientific">Gillisia mitskevichiae</name>
    <dbReference type="NCBI Taxonomy" id="270921"/>
    <lineage>
        <taxon>Bacteria</taxon>
        <taxon>Pseudomonadati</taxon>
        <taxon>Bacteroidota</taxon>
        <taxon>Flavobacteriia</taxon>
        <taxon>Flavobacteriales</taxon>
        <taxon>Flavobacteriaceae</taxon>
        <taxon>Gillisia</taxon>
    </lineage>
</organism>
<evidence type="ECO:0000313" key="2">
    <source>
        <dbReference type="EMBL" id="RKS50619.1"/>
    </source>
</evidence>
<dbReference type="AlphaFoldDB" id="A0A495PPM0"/>
<keyword evidence="1" id="KW-0472">Membrane</keyword>
<sequence>MFQEINKTAYPPTNSIFVWDGDCKFCKWWKNSWEHNLNGNVEFHTYQEVNHQFPDIPKKEFQKASRLIDINGNVYSGPDSAFRIQHYLGNPKWHSWYKKQRWFKLVSNNAYNHIAKNRSFYYKATLLLFGKDPTKPKIYWFYYILLLILIIISI</sequence>
<gene>
    <name evidence="2" type="ORF">BC962_2391</name>
</gene>
<feature type="transmembrane region" description="Helical" evidence="1">
    <location>
        <begin position="138"/>
        <end position="153"/>
    </location>
</feature>
<keyword evidence="3" id="KW-1185">Reference proteome</keyword>
<dbReference type="EMBL" id="RBLG01000003">
    <property type="protein sequence ID" value="RKS50619.1"/>
    <property type="molecule type" value="Genomic_DNA"/>
</dbReference>
<dbReference type="InterPro" id="IPR007263">
    <property type="entry name" value="DCC1-like"/>
</dbReference>
<name>A0A495PPM0_9FLAO</name>
<keyword evidence="1" id="KW-1133">Transmembrane helix</keyword>
<accession>A0A495PPM0</accession>
<dbReference type="Proteomes" id="UP000276282">
    <property type="component" value="Unassembled WGS sequence"/>
</dbReference>
<dbReference type="RefSeq" id="WP_121346219.1">
    <property type="nucleotide sequence ID" value="NZ_RBLG01000003.1"/>
</dbReference>
<comment type="caution">
    <text evidence="2">The sequence shown here is derived from an EMBL/GenBank/DDBJ whole genome shotgun (WGS) entry which is preliminary data.</text>
</comment>
<keyword evidence="1" id="KW-0812">Transmembrane</keyword>
<reference evidence="2 3" key="1">
    <citation type="submission" date="2018-10" db="EMBL/GenBank/DDBJ databases">
        <title>Genomic Encyclopedia of Archaeal and Bacterial Type Strains, Phase II (KMG-II): from individual species to whole genera.</title>
        <authorList>
            <person name="Goeker M."/>
        </authorList>
    </citation>
    <scope>NUCLEOTIDE SEQUENCE [LARGE SCALE GENOMIC DNA]</scope>
    <source>
        <strain evidence="2 3">DSM 19839</strain>
    </source>
</reference>
<dbReference type="GO" id="GO:0015035">
    <property type="term" value="F:protein-disulfide reductase activity"/>
    <property type="evidence" value="ECO:0007669"/>
    <property type="project" value="InterPro"/>
</dbReference>
<evidence type="ECO:0000256" key="1">
    <source>
        <dbReference type="SAM" id="Phobius"/>
    </source>
</evidence>
<protein>
    <submittedName>
        <fullName evidence="2">Putative DCC family thiol-disulfide oxidoreductase YuxK</fullName>
    </submittedName>
</protein>
<evidence type="ECO:0000313" key="3">
    <source>
        <dbReference type="Proteomes" id="UP000276282"/>
    </source>
</evidence>